<feature type="signal peptide" evidence="1">
    <location>
        <begin position="1"/>
        <end position="26"/>
    </location>
</feature>
<feature type="domain" description="Ice-binding protein C-terminal" evidence="2">
    <location>
        <begin position="179"/>
        <end position="203"/>
    </location>
</feature>
<keyword evidence="4" id="KW-1185">Reference proteome</keyword>
<proteinExistence type="predicted"/>
<dbReference type="EMBL" id="CP036273">
    <property type="protein sequence ID" value="QDU19543.1"/>
    <property type="molecule type" value="Genomic_DNA"/>
</dbReference>
<sequence precursor="true">MSRHTWIARLFTAAAAAVVAAGTAAAGIIPASVTVTPEAGNFRWQYAIVLPTDMKLQAGDYFTIYDFGGLVSGSQFIDPTNSSAGDWSMEVQKAGPIPAGLSPDDDASIDNLVFRYKGGSALTGQTGLGNFGAVSTVGTSTKTDFTAQNPQSTTGDLDRNIIDTIAPGVPPVVENPTGVPEPTTLLLAAIGIPAAGAARALRKRKA</sequence>
<evidence type="ECO:0000256" key="1">
    <source>
        <dbReference type="SAM" id="SignalP"/>
    </source>
</evidence>
<evidence type="ECO:0000313" key="3">
    <source>
        <dbReference type="EMBL" id="QDU19543.1"/>
    </source>
</evidence>
<name>A0A517XPW6_9BACT</name>
<protein>
    <recommendedName>
        <fullName evidence="2">Ice-binding protein C-terminal domain-containing protein</fullName>
    </recommendedName>
</protein>
<accession>A0A517XPW6</accession>
<dbReference type="OrthoDB" id="286009at2"/>
<organism evidence="3 4">
    <name type="scientific">Urbifossiella limnaea</name>
    <dbReference type="NCBI Taxonomy" id="2528023"/>
    <lineage>
        <taxon>Bacteria</taxon>
        <taxon>Pseudomonadati</taxon>
        <taxon>Planctomycetota</taxon>
        <taxon>Planctomycetia</taxon>
        <taxon>Gemmatales</taxon>
        <taxon>Gemmataceae</taxon>
        <taxon>Urbifossiella</taxon>
    </lineage>
</organism>
<dbReference type="NCBIfam" id="TIGR02595">
    <property type="entry name" value="PEP_CTERM"/>
    <property type="match status" value="1"/>
</dbReference>
<gene>
    <name evidence="3" type="ORF">ETAA1_14720</name>
</gene>
<dbReference type="AlphaFoldDB" id="A0A517XPW6"/>
<dbReference type="InterPro" id="IPR013424">
    <property type="entry name" value="Ice-binding_C"/>
</dbReference>
<reference evidence="3 4" key="1">
    <citation type="submission" date="2019-02" db="EMBL/GenBank/DDBJ databases">
        <title>Deep-cultivation of Planctomycetes and their phenomic and genomic characterization uncovers novel biology.</title>
        <authorList>
            <person name="Wiegand S."/>
            <person name="Jogler M."/>
            <person name="Boedeker C."/>
            <person name="Pinto D."/>
            <person name="Vollmers J."/>
            <person name="Rivas-Marin E."/>
            <person name="Kohn T."/>
            <person name="Peeters S.H."/>
            <person name="Heuer A."/>
            <person name="Rast P."/>
            <person name="Oberbeckmann S."/>
            <person name="Bunk B."/>
            <person name="Jeske O."/>
            <person name="Meyerdierks A."/>
            <person name="Storesund J.E."/>
            <person name="Kallscheuer N."/>
            <person name="Luecker S."/>
            <person name="Lage O.M."/>
            <person name="Pohl T."/>
            <person name="Merkel B.J."/>
            <person name="Hornburger P."/>
            <person name="Mueller R.-W."/>
            <person name="Bruemmer F."/>
            <person name="Labrenz M."/>
            <person name="Spormann A.M."/>
            <person name="Op den Camp H."/>
            <person name="Overmann J."/>
            <person name="Amann R."/>
            <person name="Jetten M.S.M."/>
            <person name="Mascher T."/>
            <person name="Medema M.H."/>
            <person name="Devos D.P."/>
            <person name="Kaster A.-K."/>
            <person name="Ovreas L."/>
            <person name="Rohde M."/>
            <person name="Galperin M.Y."/>
            <person name="Jogler C."/>
        </authorList>
    </citation>
    <scope>NUCLEOTIDE SEQUENCE [LARGE SCALE GENOMIC DNA]</scope>
    <source>
        <strain evidence="3 4">ETA_A1</strain>
    </source>
</reference>
<dbReference type="RefSeq" id="WP_145235665.1">
    <property type="nucleotide sequence ID" value="NZ_CP036273.1"/>
</dbReference>
<dbReference type="KEGG" id="uli:ETAA1_14720"/>
<feature type="chain" id="PRO_5021920463" description="Ice-binding protein C-terminal domain-containing protein" evidence="1">
    <location>
        <begin position="27"/>
        <end position="206"/>
    </location>
</feature>
<keyword evidence="1" id="KW-0732">Signal</keyword>
<dbReference type="Proteomes" id="UP000319576">
    <property type="component" value="Chromosome"/>
</dbReference>
<evidence type="ECO:0000259" key="2">
    <source>
        <dbReference type="Pfam" id="PF07589"/>
    </source>
</evidence>
<evidence type="ECO:0000313" key="4">
    <source>
        <dbReference type="Proteomes" id="UP000319576"/>
    </source>
</evidence>
<dbReference type="Pfam" id="PF07589">
    <property type="entry name" value="PEP-CTERM"/>
    <property type="match status" value="1"/>
</dbReference>